<evidence type="ECO:0000256" key="9">
    <source>
        <dbReference type="SAM" id="Phobius"/>
    </source>
</evidence>
<dbReference type="Proteomes" id="UP000076532">
    <property type="component" value="Unassembled WGS sequence"/>
</dbReference>
<evidence type="ECO:0000256" key="8">
    <source>
        <dbReference type="SAM" id="MobiDB-lite"/>
    </source>
</evidence>
<dbReference type="GO" id="GO:0000329">
    <property type="term" value="C:fungal-type vacuole membrane"/>
    <property type="evidence" value="ECO:0007669"/>
    <property type="project" value="TreeGrafter"/>
</dbReference>
<keyword evidence="2 9" id="KW-0812">Transmembrane</keyword>
<dbReference type="PANTHER" id="PTHR24223">
    <property type="entry name" value="ATP-BINDING CASSETTE SUB-FAMILY C"/>
    <property type="match status" value="1"/>
</dbReference>
<protein>
    <recommendedName>
        <fullName evidence="11">ABC transmembrane type-1 domain-containing protein</fullName>
    </recommendedName>
</protein>
<keyword evidence="13" id="KW-1185">Reference proteome</keyword>
<dbReference type="PANTHER" id="PTHR24223:SF353">
    <property type="entry name" value="ABC TRANSPORTER ATP-BINDING PROTEIN_PERMEASE VMR1-RELATED"/>
    <property type="match status" value="1"/>
</dbReference>
<evidence type="ECO:0000256" key="4">
    <source>
        <dbReference type="ARBA" id="ARBA00022741"/>
    </source>
</evidence>
<keyword evidence="3" id="KW-0677">Repeat</keyword>
<dbReference type="AlphaFoldDB" id="A0A166LKS7"/>
<dbReference type="InterPro" id="IPR050173">
    <property type="entry name" value="ABC_transporter_C-like"/>
</dbReference>
<keyword evidence="6 9" id="KW-1133">Transmembrane helix</keyword>
<accession>A0A166LKS7</accession>
<dbReference type="OrthoDB" id="6500128at2759"/>
<keyword evidence="5" id="KW-0067">ATP-binding</keyword>
<feature type="region of interest" description="Disordered" evidence="8">
    <location>
        <begin position="353"/>
        <end position="422"/>
    </location>
</feature>
<evidence type="ECO:0000313" key="13">
    <source>
        <dbReference type="Proteomes" id="UP000076532"/>
    </source>
</evidence>
<keyword evidence="1" id="KW-0813">Transport</keyword>
<evidence type="ECO:0000256" key="10">
    <source>
        <dbReference type="SAM" id="SignalP"/>
    </source>
</evidence>
<feature type="domain" description="ABC transmembrane type-1" evidence="11">
    <location>
        <begin position="219"/>
        <end position="285"/>
    </location>
</feature>
<dbReference type="Pfam" id="PF00664">
    <property type="entry name" value="ABC_membrane"/>
    <property type="match status" value="1"/>
</dbReference>
<keyword evidence="4" id="KW-0547">Nucleotide-binding</keyword>
<feature type="chain" id="PRO_5007876890" description="ABC transmembrane type-1 domain-containing protein" evidence="10">
    <location>
        <begin position="28"/>
        <end position="435"/>
    </location>
</feature>
<evidence type="ECO:0000313" key="12">
    <source>
        <dbReference type="EMBL" id="KZP23064.1"/>
    </source>
</evidence>
<feature type="region of interest" description="Disordered" evidence="8">
    <location>
        <begin position="160"/>
        <end position="191"/>
    </location>
</feature>
<feature type="compositionally biased region" description="Low complexity" evidence="8">
    <location>
        <begin position="413"/>
        <end position="422"/>
    </location>
</feature>
<reference evidence="12 13" key="1">
    <citation type="journal article" date="2016" name="Mol. Biol. Evol.">
        <title>Comparative Genomics of Early-Diverging Mushroom-Forming Fungi Provides Insights into the Origins of Lignocellulose Decay Capabilities.</title>
        <authorList>
            <person name="Nagy L.G."/>
            <person name="Riley R."/>
            <person name="Tritt A."/>
            <person name="Adam C."/>
            <person name="Daum C."/>
            <person name="Floudas D."/>
            <person name="Sun H."/>
            <person name="Yadav J.S."/>
            <person name="Pangilinan J."/>
            <person name="Larsson K.H."/>
            <person name="Matsuura K."/>
            <person name="Barry K."/>
            <person name="Labutti K."/>
            <person name="Kuo R."/>
            <person name="Ohm R.A."/>
            <person name="Bhattacharya S.S."/>
            <person name="Shirouzu T."/>
            <person name="Yoshinaga Y."/>
            <person name="Martin F.M."/>
            <person name="Grigoriev I.V."/>
            <person name="Hibbett D.S."/>
        </authorList>
    </citation>
    <scope>NUCLEOTIDE SEQUENCE [LARGE SCALE GENOMIC DNA]</scope>
    <source>
        <strain evidence="12 13">CBS 109695</strain>
    </source>
</reference>
<feature type="compositionally biased region" description="Low complexity" evidence="8">
    <location>
        <begin position="356"/>
        <end position="385"/>
    </location>
</feature>
<dbReference type="GO" id="GO:0140359">
    <property type="term" value="F:ABC-type transporter activity"/>
    <property type="evidence" value="ECO:0007669"/>
    <property type="project" value="InterPro"/>
</dbReference>
<proteinExistence type="predicted"/>
<gene>
    <name evidence="12" type="ORF">FIBSPDRAFT_930781</name>
</gene>
<dbReference type="STRING" id="436010.A0A166LKS7"/>
<keyword evidence="10" id="KW-0732">Signal</keyword>
<dbReference type="EMBL" id="KV417535">
    <property type="protein sequence ID" value="KZP23064.1"/>
    <property type="molecule type" value="Genomic_DNA"/>
</dbReference>
<evidence type="ECO:0000256" key="3">
    <source>
        <dbReference type="ARBA" id="ARBA00022737"/>
    </source>
</evidence>
<feature type="compositionally biased region" description="Basic and acidic residues" evidence="8">
    <location>
        <begin position="167"/>
        <end position="185"/>
    </location>
</feature>
<feature type="signal peptide" evidence="10">
    <location>
        <begin position="1"/>
        <end position="27"/>
    </location>
</feature>
<dbReference type="InterPro" id="IPR036640">
    <property type="entry name" value="ABC1_TM_sf"/>
</dbReference>
<dbReference type="Gene3D" id="1.20.1560.10">
    <property type="entry name" value="ABC transporter type 1, transmembrane domain"/>
    <property type="match status" value="1"/>
</dbReference>
<evidence type="ECO:0000256" key="5">
    <source>
        <dbReference type="ARBA" id="ARBA00022840"/>
    </source>
</evidence>
<dbReference type="PROSITE" id="PS50929">
    <property type="entry name" value="ABC_TM1F"/>
    <property type="match status" value="1"/>
</dbReference>
<dbReference type="InterPro" id="IPR011527">
    <property type="entry name" value="ABC1_TM_dom"/>
</dbReference>
<evidence type="ECO:0000259" key="11">
    <source>
        <dbReference type="PROSITE" id="PS50929"/>
    </source>
</evidence>
<evidence type="ECO:0000256" key="2">
    <source>
        <dbReference type="ARBA" id="ARBA00022692"/>
    </source>
</evidence>
<keyword evidence="7 9" id="KW-0472">Membrane</keyword>
<feature type="transmembrane region" description="Helical" evidence="9">
    <location>
        <begin position="73"/>
        <end position="97"/>
    </location>
</feature>
<sequence>MLTFAATATLFATAILPTPLSLSPSRADLITSGPLALTWTTPRPPTRRWNTRWGQQEESRGVGTGIDGLRPNAIIFAALTLLASVSAILFYAPVFFLQKLVQYIQDDPERVDGWWGRERDSPHSGRAAVEQATTTLQVRMKMQLNSVLFVRKDVASFAGANDEDKDGDSKDKSKSKAKLDEGKEEDKEEEEFTSRAQVMTLMHVFAAINSAIEIIDTLYLSRLLGPSSLYGLLITLIALPSNHIAGKIVVGCQEGLMKRRDKRVGLMDEVLGGIRMVKFMGWERKDLTPAIAFTSIAIFSELKYAPNALFINILQSPVSLRRIETYLDSAEIAPVPKEPVLDPAMQGATVTWAQDRATSSSTSPRATTPAASTSGSPTPTAGAPTPTTPLPRHRARGISSTSRMSRCAYRPGSSVSCAGSSGSARRCYYSRCLAM</sequence>
<dbReference type="GO" id="GO:0005524">
    <property type="term" value="F:ATP binding"/>
    <property type="evidence" value="ECO:0007669"/>
    <property type="project" value="UniProtKB-KW"/>
</dbReference>
<evidence type="ECO:0000256" key="7">
    <source>
        <dbReference type="ARBA" id="ARBA00023136"/>
    </source>
</evidence>
<organism evidence="12 13">
    <name type="scientific">Athelia psychrophila</name>
    <dbReference type="NCBI Taxonomy" id="1759441"/>
    <lineage>
        <taxon>Eukaryota</taxon>
        <taxon>Fungi</taxon>
        <taxon>Dikarya</taxon>
        <taxon>Basidiomycota</taxon>
        <taxon>Agaricomycotina</taxon>
        <taxon>Agaricomycetes</taxon>
        <taxon>Agaricomycetidae</taxon>
        <taxon>Atheliales</taxon>
        <taxon>Atheliaceae</taxon>
        <taxon>Athelia</taxon>
    </lineage>
</organism>
<evidence type="ECO:0000256" key="6">
    <source>
        <dbReference type="ARBA" id="ARBA00022989"/>
    </source>
</evidence>
<evidence type="ECO:0000256" key="1">
    <source>
        <dbReference type="ARBA" id="ARBA00022448"/>
    </source>
</evidence>
<name>A0A166LKS7_9AGAM</name>